<dbReference type="Gene3D" id="3.10.110.10">
    <property type="entry name" value="Ubiquitin Conjugating Enzyme"/>
    <property type="match status" value="1"/>
</dbReference>
<comment type="subcellular location">
    <subcellularLocation>
        <location evidence="2">Cytoplasm</location>
    </subcellularLocation>
    <subcellularLocation>
        <location evidence="1">Nucleus</location>
    </subcellularLocation>
</comment>
<dbReference type="InterPro" id="IPR000608">
    <property type="entry name" value="UBC"/>
</dbReference>
<dbReference type="GO" id="GO:0061631">
    <property type="term" value="F:ubiquitin conjugating enzyme activity"/>
    <property type="evidence" value="ECO:0000318"/>
    <property type="project" value="GO_Central"/>
</dbReference>
<dbReference type="GO" id="GO:0006915">
    <property type="term" value="P:apoptotic process"/>
    <property type="evidence" value="ECO:0007669"/>
    <property type="project" value="UniProtKB-KW"/>
</dbReference>
<feature type="region of interest" description="Disordered" evidence="15">
    <location>
        <begin position="1"/>
        <end position="22"/>
    </location>
</feature>
<protein>
    <recommendedName>
        <fullName evidence="11">Ubiquitin-conjugating enzyme E2 Z</fullName>
        <ecNumber evidence="3">2.3.2.23</ecNumber>
    </recommendedName>
    <alternativeName>
        <fullName evidence="12">E2 ubiquitin-conjugating enzyme Z</fullName>
    </alternativeName>
    <alternativeName>
        <fullName evidence="14">Ubiquitin carrier protein Z</fullName>
    </alternativeName>
    <alternativeName>
        <fullName evidence="13">Ubiquitin-protein ligase Z</fullName>
    </alternativeName>
</protein>
<feature type="domain" description="UBC core" evidence="16">
    <location>
        <begin position="32"/>
        <end position="186"/>
    </location>
</feature>
<evidence type="ECO:0000256" key="7">
    <source>
        <dbReference type="ARBA" id="ARBA00022741"/>
    </source>
</evidence>
<dbReference type="GO" id="GO:0005524">
    <property type="term" value="F:ATP binding"/>
    <property type="evidence" value="ECO:0007669"/>
    <property type="project" value="UniProtKB-KW"/>
</dbReference>
<evidence type="ECO:0000256" key="3">
    <source>
        <dbReference type="ARBA" id="ARBA00012486"/>
    </source>
</evidence>
<dbReference type="FunCoup" id="B3S8R1">
    <property type="interactions" value="2222"/>
</dbReference>
<keyword evidence="6" id="KW-0053">Apoptosis</keyword>
<dbReference type="PROSITE" id="PS50127">
    <property type="entry name" value="UBC_2"/>
    <property type="match status" value="1"/>
</dbReference>
<evidence type="ECO:0000256" key="2">
    <source>
        <dbReference type="ARBA" id="ARBA00004496"/>
    </source>
</evidence>
<dbReference type="Proteomes" id="UP000009022">
    <property type="component" value="Unassembled WGS sequence"/>
</dbReference>
<evidence type="ECO:0000256" key="8">
    <source>
        <dbReference type="ARBA" id="ARBA00022786"/>
    </source>
</evidence>
<dbReference type="GO" id="GO:0005634">
    <property type="term" value="C:nucleus"/>
    <property type="evidence" value="ECO:0000318"/>
    <property type="project" value="GO_Central"/>
</dbReference>
<dbReference type="GeneID" id="6757790"/>
<evidence type="ECO:0000256" key="11">
    <source>
        <dbReference type="ARBA" id="ARBA00039894"/>
    </source>
</evidence>
<evidence type="ECO:0000256" key="15">
    <source>
        <dbReference type="SAM" id="MobiDB-lite"/>
    </source>
</evidence>
<dbReference type="PANTHER" id="PTHR46116:SF26">
    <property type="entry name" value="UBIQUITIN-CONJUGATING ENZYME E2 Z"/>
    <property type="match status" value="1"/>
</dbReference>
<evidence type="ECO:0000313" key="17">
    <source>
        <dbReference type="EMBL" id="EDV20933.1"/>
    </source>
</evidence>
<dbReference type="InParanoid" id="B3S8R1"/>
<sequence>MASVGASNHNPSSSYQWDPTLDKANDEKPKHTCVLRIKRDLAAILTDPPPGMFIVPDDDDITKMHALILGPFDTPYEGGFFYFFLKFPVTYPIEPPKVKLMTTGEGLVRFNPNFYKNGKVCLSILGTWLGPQWKPTQTLSSVLMSIQSLMNARPYHNEPGYENERRQGDSHRYNECIRHETLRVAVCDMMEEKVDCPTQLRNVMIENFKLFYPQYNSLASDRICLDGSQMQDPFMQNTGTFNYQKILSRLTNLNATYQ</sequence>
<evidence type="ECO:0000313" key="18">
    <source>
        <dbReference type="Proteomes" id="UP000009022"/>
    </source>
</evidence>
<dbReference type="RefSeq" id="XP_002116577.1">
    <property type="nucleotide sequence ID" value="XM_002116541.1"/>
</dbReference>
<dbReference type="PhylomeDB" id="B3S8R1"/>
<evidence type="ECO:0000256" key="9">
    <source>
        <dbReference type="ARBA" id="ARBA00022840"/>
    </source>
</evidence>
<organism evidence="17 18">
    <name type="scientific">Trichoplax adhaerens</name>
    <name type="common">Trichoplax reptans</name>
    <dbReference type="NCBI Taxonomy" id="10228"/>
    <lineage>
        <taxon>Eukaryota</taxon>
        <taxon>Metazoa</taxon>
        <taxon>Placozoa</taxon>
        <taxon>Uniplacotomia</taxon>
        <taxon>Trichoplacea</taxon>
        <taxon>Trichoplacidae</taxon>
        <taxon>Trichoplax</taxon>
    </lineage>
</organism>
<proteinExistence type="predicted"/>
<gene>
    <name evidence="17" type="ORF">TRIADDRAFT_60632</name>
</gene>
<dbReference type="Pfam" id="PF00179">
    <property type="entry name" value="UQ_con"/>
    <property type="match status" value="1"/>
</dbReference>
<keyword evidence="8" id="KW-0833">Ubl conjugation pathway</keyword>
<dbReference type="SMART" id="SM00212">
    <property type="entry name" value="UBCc"/>
    <property type="match status" value="1"/>
</dbReference>
<dbReference type="SUPFAM" id="SSF54495">
    <property type="entry name" value="UBC-like"/>
    <property type="match status" value="1"/>
</dbReference>
<keyword evidence="9" id="KW-0067">ATP-binding</keyword>
<dbReference type="EMBL" id="DS985256">
    <property type="protein sequence ID" value="EDV20933.1"/>
    <property type="molecule type" value="Genomic_DNA"/>
</dbReference>
<evidence type="ECO:0000256" key="1">
    <source>
        <dbReference type="ARBA" id="ARBA00004123"/>
    </source>
</evidence>
<dbReference type="KEGG" id="tad:TRIADDRAFT_60632"/>
<name>B3S8R1_TRIAD</name>
<evidence type="ECO:0000256" key="12">
    <source>
        <dbReference type="ARBA" id="ARBA00041798"/>
    </source>
</evidence>
<evidence type="ECO:0000256" key="5">
    <source>
        <dbReference type="ARBA" id="ARBA00022679"/>
    </source>
</evidence>
<dbReference type="InterPro" id="IPR016135">
    <property type="entry name" value="UBQ-conjugating_enzyme/RWD"/>
</dbReference>
<dbReference type="AlphaFoldDB" id="B3S8R1"/>
<keyword evidence="10" id="KW-0539">Nucleus</keyword>
<evidence type="ECO:0000256" key="13">
    <source>
        <dbReference type="ARBA" id="ARBA00042316"/>
    </source>
</evidence>
<dbReference type="CDD" id="cd23809">
    <property type="entry name" value="UBCc_UBE2Z"/>
    <property type="match status" value="1"/>
</dbReference>
<evidence type="ECO:0000256" key="6">
    <source>
        <dbReference type="ARBA" id="ARBA00022703"/>
    </source>
</evidence>
<reference evidence="17 18" key="1">
    <citation type="journal article" date="2008" name="Nature">
        <title>The Trichoplax genome and the nature of placozoans.</title>
        <authorList>
            <person name="Srivastava M."/>
            <person name="Begovic E."/>
            <person name="Chapman J."/>
            <person name="Putnam N.H."/>
            <person name="Hellsten U."/>
            <person name="Kawashima T."/>
            <person name="Kuo A."/>
            <person name="Mitros T."/>
            <person name="Salamov A."/>
            <person name="Carpenter M.L."/>
            <person name="Signorovitch A.Y."/>
            <person name="Moreno M.A."/>
            <person name="Kamm K."/>
            <person name="Grimwood J."/>
            <person name="Schmutz J."/>
            <person name="Shapiro H."/>
            <person name="Grigoriev I.V."/>
            <person name="Buss L.W."/>
            <person name="Schierwater B."/>
            <person name="Dellaporta S.L."/>
            <person name="Rokhsar D.S."/>
        </authorList>
    </citation>
    <scope>NUCLEOTIDE SEQUENCE [LARGE SCALE GENOMIC DNA]</scope>
    <source>
        <strain evidence="17 18">Grell-BS-1999</strain>
    </source>
</reference>
<dbReference type="OrthoDB" id="47801at2759"/>
<dbReference type="eggNOG" id="KOG0895">
    <property type="taxonomic scope" value="Eukaryota"/>
</dbReference>
<dbReference type="FunFam" id="3.10.110.10:FF:000046">
    <property type="entry name" value="Ubiquitin-conjugating enzyme E2 Z"/>
    <property type="match status" value="1"/>
</dbReference>
<dbReference type="STRING" id="10228.B3S8R1"/>
<dbReference type="GO" id="GO:0005737">
    <property type="term" value="C:cytoplasm"/>
    <property type="evidence" value="ECO:0007669"/>
    <property type="project" value="UniProtKB-SubCell"/>
</dbReference>
<evidence type="ECO:0000256" key="4">
    <source>
        <dbReference type="ARBA" id="ARBA00022490"/>
    </source>
</evidence>
<dbReference type="PANTHER" id="PTHR46116">
    <property type="entry name" value="(E3-INDEPENDENT) E2 UBIQUITIN-CONJUGATING ENZYME"/>
    <property type="match status" value="1"/>
</dbReference>
<keyword evidence="18" id="KW-1185">Reference proteome</keyword>
<dbReference type="OMA" id="TWVGPAW"/>
<accession>B3S8R1</accession>
<evidence type="ECO:0000256" key="14">
    <source>
        <dbReference type="ARBA" id="ARBA00042401"/>
    </source>
</evidence>
<keyword evidence="7" id="KW-0547">Nucleotide-binding</keyword>
<feature type="compositionally biased region" description="Polar residues" evidence="15">
    <location>
        <begin position="1"/>
        <end position="17"/>
    </location>
</feature>
<dbReference type="EC" id="2.3.2.23" evidence="3"/>
<evidence type="ECO:0000259" key="16">
    <source>
        <dbReference type="PROSITE" id="PS50127"/>
    </source>
</evidence>
<keyword evidence="4" id="KW-0963">Cytoplasm</keyword>
<dbReference type="HOGENOM" id="CLU_025097_2_0_1"/>
<dbReference type="CTD" id="6757790"/>
<dbReference type="GO" id="GO:0043066">
    <property type="term" value="P:negative regulation of apoptotic process"/>
    <property type="evidence" value="ECO:0000318"/>
    <property type="project" value="GO_Central"/>
</dbReference>
<evidence type="ECO:0000256" key="10">
    <source>
        <dbReference type="ARBA" id="ARBA00023242"/>
    </source>
</evidence>
<keyword evidence="5" id="KW-0808">Transferase</keyword>